<keyword evidence="4" id="KW-0067">ATP-binding</keyword>
<evidence type="ECO:0000256" key="1">
    <source>
        <dbReference type="ARBA" id="ARBA00005417"/>
    </source>
</evidence>
<evidence type="ECO:0000256" key="2">
    <source>
        <dbReference type="ARBA" id="ARBA00022448"/>
    </source>
</evidence>
<dbReference type="GO" id="GO:0005524">
    <property type="term" value="F:ATP binding"/>
    <property type="evidence" value="ECO:0007669"/>
    <property type="project" value="UniProtKB-KW"/>
</dbReference>
<dbReference type="InterPro" id="IPR003439">
    <property type="entry name" value="ABC_transporter-like_ATP-bd"/>
</dbReference>
<comment type="similarity">
    <text evidence="1">Belongs to the ABC transporter superfamily.</text>
</comment>
<gene>
    <name evidence="8" type="ORF">DHW61_06645</name>
</gene>
<accession>A0A3D2X5A4</accession>
<dbReference type="PANTHER" id="PTHR43335">
    <property type="entry name" value="ABC TRANSPORTER, ATP-BINDING PROTEIN"/>
    <property type="match status" value="1"/>
</dbReference>
<evidence type="ECO:0000313" key="9">
    <source>
        <dbReference type="Proteomes" id="UP000262969"/>
    </source>
</evidence>
<dbReference type="PANTHER" id="PTHR43335:SF4">
    <property type="entry name" value="ABC TRANSPORTER, ATP-BINDING PROTEIN"/>
    <property type="match status" value="1"/>
</dbReference>
<dbReference type="SUPFAM" id="SSF52540">
    <property type="entry name" value="P-loop containing nucleoside triphosphate hydrolases"/>
    <property type="match status" value="1"/>
</dbReference>
<keyword evidence="2" id="KW-0813">Transport</keyword>
<dbReference type="Pfam" id="PF00005">
    <property type="entry name" value="ABC_tran"/>
    <property type="match status" value="1"/>
</dbReference>
<name>A0A3D2X5A4_9FIRM</name>
<dbReference type="AlphaFoldDB" id="A0A3D2X5A4"/>
<feature type="domain" description="ABC transporter" evidence="7">
    <location>
        <begin position="2"/>
        <end position="231"/>
    </location>
</feature>
<protein>
    <submittedName>
        <fullName evidence="8">ABC transporter</fullName>
    </submittedName>
</protein>
<feature type="region of interest" description="Disordered" evidence="6">
    <location>
        <begin position="343"/>
        <end position="372"/>
    </location>
</feature>
<evidence type="ECO:0000256" key="5">
    <source>
        <dbReference type="SAM" id="Coils"/>
    </source>
</evidence>
<feature type="compositionally biased region" description="Acidic residues" evidence="6">
    <location>
        <begin position="362"/>
        <end position="372"/>
    </location>
</feature>
<dbReference type="GO" id="GO:0016887">
    <property type="term" value="F:ATP hydrolysis activity"/>
    <property type="evidence" value="ECO:0007669"/>
    <property type="project" value="InterPro"/>
</dbReference>
<evidence type="ECO:0000313" key="8">
    <source>
        <dbReference type="EMBL" id="HCL02084.1"/>
    </source>
</evidence>
<dbReference type="Gene3D" id="3.40.50.300">
    <property type="entry name" value="P-loop containing nucleotide triphosphate hydrolases"/>
    <property type="match status" value="1"/>
</dbReference>
<evidence type="ECO:0000259" key="7">
    <source>
        <dbReference type="PROSITE" id="PS50893"/>
    </source>
</evidence>
<organism evidence="8 9">
    <name type="scientific">Lachnoclostridium phytofermentans</name>
    <dbReference type="NCBI Taxonomy" id="66219"/>
    <lineage>
        <taxon>Bacteria</taxon>
        <taxon>Bacillati</taxon>
        <taxon>Bacillota</taxon>
        <taxon>Clostridia</taxon>
        <taxon>Lachnospirales</taxon>
        <taxon>Lachnospiraceae</taxon>
    </lineage>
</organism>
<feature type="coiled-coil region" evidence="5">
    <location>
        <begin position="305"/>
        <end position="336"/>
    </location>
</feature>
<dbReference type="SMART" id="SM00382">
    <property type="entry name" value="AAA"/>
    <property type="match status" value="1"/>
</dbReference>
<dbReference type="EMBL" id="DPVV01000224">
    <property type="protein sequence ID" value="HCL02084.1"/>
    <property type="molecule type" value="Genomic_DNA"/>
</dbReference>
<proteinExistence type="inferred from homology"/>
<comment type="caution">
    <text evidence="8">The sequence shown here is derived from an EMBL/GenBank/DDBJ whole genome shotgun (WGS) entry which is preliminary data.</text>
</comment>
<dbReference type="Proteomes" id="UP000262969">
    <property type="component" value="Unassembled WGS sequence"/>
</dbReference>
<dbReference type="InterPro" id="IPR003593">
    <property type="entry name" value="AAA+_ATPase"/>
</dbReference>
<keyword evidence="3" id="KW-0547">Nucleotide-binding</keyword>
<evidence type="ECO:0000256" key="4">
    <source>
        <dbReference type="ARBA" id="ARBA00022840"/>
    </source>
</evidence>
<reference evidence="8 9" key="1">
    <citation type="journal article" date="2018" name="Nat. Biotechnol.">
        <title>A standardized bacterial taxonomy based on genome phylogeny substantially revises the tree of life.</title>
        <authorList>
            <person name="Parks D.H."/>
            <person name="Chuvochina M."/>
            <person name="Waite D.W."/>
            <person name="Rinke C."/>
            <person name="Skarshewski A."/>
            <person name="Chaumeil P.A."/>
            <person name="Hugenholtz P."/>
        </authorList>
    </citation>
    <scope>NUCLEOTIDE SEQUENCE [LARGE SCALE GENOMIC DNA]</scope>
    <source>
        <strain evidence="8">UBA11728</strain>
    </source>
</reference>
<keyword evidence="5" id="KW-0175">Coiled coil</keyword>
<evidence type="ECO:0000256" key="6">
    <source>
        <dbReference type="SAM" id="MobiDB-lite"/>
    </source>
</evidence>
<dbReference type="InterPro" id="IPR027417">
    <property type="entry name" value="P-loop_NTPase"/>
</dbReference>
<evidence type="ECO:0000256" key="3">
    <source>
        <dbReference type="ARBA" id="ARBA00022741"/>
    </source>
</evidence>
<sequence length="372" mass="41924">MIEVKGLVKKYGNHLAVDHLSFTVERGQILGFLGPNGAGKSTTMNMITGYISATEGTVIINGHDMYEEPEVAKKSIGYLPEQPPVYPDMTVREYLEFVAELKKVPKSQRKAMLEEIIVGVRLKEVEFRLIKHLSKGYRQRVGFAQAIIGYPEVIILDEPTVGLDPMQIIEVRDLIRDLAKQHTIILSSHILSEISAICDTIMIINHGKLVVSDTPEMLAKHQKGTNNLSLSIKGDKSTVIEALNSLDGIEKLEVKENEETHLIEVSIGQSLDMDIREEVFYALAKQKCPIFEMHTTSVTLEDIFLELTKGEENNLEEEKKQEKDQEKDQENILDQESILDQENILELENIQDQENGLGKENGEEDINDDSNL</sequence>
<dbReference type="CDD" id="cd03230">
    <property type="entry name" value="ABC_DR_subfamily_A"/>
    <property type="match status" value="1"/>
</dbReference>
<dbReference type="PROSITE" id="PS50893">
    <property type="entry name" value="ABC_TRANSPORTER_2"/>
    <property type="match status" value="1"/>
</dbReference>